<comment type="caution">
    <text evidence="4">The sequence shown here is derived from an EMBL/GenBank/DDBJ whole genome shotgun (WGS) entry which is preliminary data.</text>
</comment>
<dbReference type="InterPro" id="IPR000618">
    <property type="entry name" value="Insect_cuticle"/>
</dbReference>
<feature type="chain" id="PRO_5043506188" evidence="3">
    <location>
        <begin position="22"/>
        <end position="159"/>
    </location>
</feature>
<dbReference type="PROSITE" id="PS00233">
    <property type="entry name" value="CHIT_BIND_RR_1"/>
    <property type="match status" value="1"/>
</dbReference>
<sequence length="159" mass="17993">MQAPLVFASVVSVLLWCAVQGRPEDIEYTLGKHGDVRNGTRGAYKFHYEVPGHSSRVEEYAKSSEEDDMEIKGNYTFVSPEGIKFEFKYEADYEDGFTVESDALPVAPENTEEVQQARAAFNRAYCTALGKEPDCDLVEYFHKFRIDAEEGEHFGGEEE</sequence>
<dbReference type="GO" id="GO:0042302">
    <property type="term" value="F:structural constituent of cuticle"/>
    <property type="evidence" value="ECO:0007669"/>
    <property type="project" value="UniProtKB-UniRule"/>
</dbReference>
<protein>
    <submittedName>
        <fullName evidence="4">Uncharacterized protein</fullName>
    </submittedName>
</protein>
<dbReference type="Pfam" id="PF00379">
    <property type="entry name" value="Chitin_bind_4"/>
    <property type="match status" value="1"/>
</dbReference>
<evidence type="ECO:0000256" key="1">
    <source>
        <dbReference type="ARBA" id="ARBA00022460"/>
    </source>
</evidence>
<evidence type="ECO:0000256" key="2">
    <source>
        <dbReference type="PROSITE-ProRule" id="PRU00497"/>
    </source>
</evidence>
<evidence type="ECO:0000313" key="4">
    <source>
        <dbReference type="EMBL" id="CAL4099037.1"/>
    </source>
</evidence>
<evidence type="ECO:0000313" key="5">
    <source>
        <dbReference type="Proteomes" id="UP001497623"/>
    </source>
</evidence>
<dbReference type="Proteomes" id="UP001497623">
    <property type="component" value="Unassembled WGS sequence"/>
</dbReference>
<keyword evidence="1 2" id="KW-0193">Cuticle</keyword>
<keyword evidence="5" id="KW-1185">Reference proteome</keyword>
<organism evidence="4 5">
    <name type="scientific">Meganyctiphanes norvegica</name>
    <name type="common">Northern krill</name>
    <name type="synonym">Thysanopoda norvegica</name>
    <dbReference type="NCBI Taxonomy" id="48144"/>
    <lineage>
        <taxon>Eukaryota</taxon>
        <taxon>Metazoa</taxon>
        <taxon>Ecdysozoa</taxon>
        <taxon>Arthropoda</taxon>
        <taxon>Crustacea</taxon>
        <taxon>Multicrustacea</taxon>
        <taxon>Malacostraca</taxon>
        <taxon>Eumalacostraca</taxon>
        <taxon>Eucarida</taxon>
        <taxon>Euphausiacea</taxon>
        <taxon>Euphausiidae</taxon>
        <taxon>Meganyctiphanes</taxon>
    </lineage>
</organism>
<name>A0AAV2QSH3_MEGNR</name>
<reference evidence="4 5" key="1">
    <citation type="submission" date="2024-05" db="EMBL/GenBank/DDBJ databases">
        <authorList>
            <person name="Wallberg A."/>
        </authorList>
    </citation>
    <scope>NUCLEOTIDE SEQUENCE [LARGE SCALE GENOMIC DNA]</scope>
</reference>
<feature type="signal peptide" evidence="3">
    <location>
        <begin position="1"/>
        <end position="21"/>
    </location>
</feature>
<keyword evidence="3" id="KW-0732">Signal</keyword>
<gene>
    <name evidence="4" type="ORF">MNOR_LOCUS16382</name>
</gene>
<dbReference type="PROSITE" id="PS51155">
    <property type="entry name" value="CHIT_BIND_RR_2"/>
    <property type="match status" value="1"/>
</dbReference>
<evidence type="ECO:0000256" key="3">
    <source>
        <dbReference type="SAM" id="SignalP"/>
    </source>
</evidence>
<dbReference type="InterPro" id="IPR031311">
    <property type="entry name" value="CHIT_BIND_RR_consensus"/>
</dbReference>
<accession>A0AAV2QSH3</accession>
<proteinExistence type="predicted"/>
<dbReference type="AlphaFoldDB" id="A0AAV2QSH3"/>
<dbReference type="EMBL" id="CAXKWB010010734">
    <property type="protein sequence ID" value="CAL4099037.1"/>
    <property type="molecule type" value="Genomic_DNA"/>
</dbReference>